<reference evidence="7" key="1">
    <citation type="journal article" date="2014" name="Nat. Commun.">
        <title>The emerging biofuel crop Camelina sativa retains a highly undifferentiated hexaploid genome structure.</title>
        <authorList>
            <person name="Kagale S."/>
            <person name="Koh C."/>
            <person name="Nixon J."/>
            <person name="Bollina V."/>
            <person name="Clarke W.E."/>
            <person name="Tuteja R."/>
            <person name="Spillane C."/>
            <person name="Robinson S.J."/>
            <person name="Links M.G."/>
            <person name="Clarke C."/>
            <person name="Higgins E.E."/>
            <person name="Huebert T."/>
            <person name="Sharpe A.G."/>
            <person name="Parkin I.A."/>
        </authorList>
    </citation>
    <scope>NUCLEOTIDE SEQUENCE [LARGE SCALE GENOMIC DNA]</scope>
    <source>
        <strain evidence="7">cv. DH55</strain>
    </source>
</reference>
<keyword evidence="4" id="KW-0238">DNA-binding</keyword>
<dbReference type="InterPro" id="IPR036855">
    <property type="entry name" value="Znf_CCCH_sf"/>
</dbReference>
<keyword evidence="7" id="KW-1185">Reference proteome</keyword>
<keyword evidence="3 5" id="KW-0862">Zinc</keyword>
<feature type="zinc finger region" description="C3H1-type" evidence="5">
    <location>
        <begin position="54"/>
        <end position="82"/>
    </location>
</feature>
<name>A0ABM0VVB9_CAMSA</name>
<evidence type="ECO:0000313" key="7">
    <source>
        <dbReference type="Proteomes" id="UP000694864"/>
    </source>
</evidence>
<accession>A0ABM0VVB9</accession>
<feature type="domain" description="C3H1-type" evidence="6">
    <location>
        <begin position="9"/>
        <end position="36"/>
    </location>
</feature>
<keyword evidence="2 5" id="KW-0863">Zinc-finger</keyword>
<evidence type="ECO:0000256" key="3">
    <source>
        <dbReference type="ARBA" id="ARBA00022833"/>
    </source>
</evidence>
<dbReference type="GeneID" id="104742324"/>
<feature type="zinc finger region" description="C3H1-type" evidence="5">
    <location>
        <begin position="9"/>
        <end position="36"/>
    </location>
</feature>
<dbReference type="InterPro" id="IPR050974">
    <property type="entry name" value="Plant_ZF_CCCH"/>
</dbReference>
<dbReference type="Proteomes" id="UP000694864">
    <property type="component" value="Chromosome 14"/>
</dbReference>
<organism evidence="7 8">
    <name type="scientific">Camelina sativa</name>
    <name type="common">False flax</name>
    <name type="synonym">Myagrum sativum</name>
    <dbReference type="NCBI Taxonomy" id="90675"/>
    <lineage>
        <taxon>Eukaryota</taxon>
        <taxon>Viridiplantae</taxon>
        <taxon>Streptophyta</taxon>
        <taxon>Embryophyta</taxon>
        <taxon>Tracheophyta</taxon>
        <taxon>Spermatophyta</taxon>
        <taxon>Magnoliopsida</taxon>
        <taxon>eudicotyledons</taxon>
        <taxon>Gunneridae</taxon>
        <taxon>Pentapetalae</taxon>
        <taxon>rosids</taxon>
        <taxon>malvids</taxon>
        <taxon>Brassicales</taxon>
        <taxon>Brassicaceae</taxon>
        <taxon>Camelineae</taxon>
        <taxon>Camelina</taxon>
    </lineage>
</organism>
<dbReference type="SMART" id="SM00356">
    <property type="entry name" value="ZnF_C3H1"/>
    <property type="match status" value="2"/>
</dbReference>
<keyword evidence="1 5" id="KW-0479">Metal-binding</keyword>
<dbReference type="Pfam" id="PF00642">
    <property type="entry name" value="zf-CCCH"/>
    <property type="match status" value="2"/>
</dbReference>
<dbReference type="PROSITE" id="PS50103">
    <property type="entry name" value="ZF_C3H1"/>
    <property type="match status" value="2"/>
</dbReference>
<evidence type="ECO:0000256" key="5">
    <source>
        <dbReference type="PROSITE-ProRule" id="PRU00723"/>
    </source>
</evidence>
<dbReference type="RefSeq" id="XP_010461622.1">
    <property type="nucleotide sequence ID" value="XM_010463320.2"/>
</dbReference>
<dbReference type="Gene3D" id="6.10.250.3220">
    <property type="match status" value="1"/>
</dbReference>
<evidence type="ECO:0000313" key="8">
    <source>
        <dbReference type="RefSeq" id="XP_010461622.1"/>
    </source>
</evidence>
<sequence length="91" mass="9839">MSDKKMPTRPGIPECGNYLLTGNCDLKECKYHHPMNKTPIEPGLALNNKGLPLRPNQAICPDFSRFGLCKSGPACKFDHSSSSSSSSGSKL</sequence>
<dbReference type="SUPFAM" id="SSF90229">
    <property type="entry name" value="CCCH zinc finger"/>
    <property type="match status" value="1"/>
</dbReference>
<dbReference type="InterPro" id="IPR000571">
    <property type="entry name" value="Znf_CCCH"/>
</dbReference>
<gene>
    <name evidence="8" type="primary">LOC104742324</name>
</gene>
<dbReference type="PANTHER" id="PTHR12506">
    <property type="entry name" value="PROTEIN PHOSPHATASE RELATED"/>
    <property type="match status" value="1"/>
</dbReference>
<evidence type="ECO:0000256" key="4">
    <source>
        <dbReference type="ARBA" id="ARBA00023125"/>
    </source>
</evidence>
<reference evidence="8" key="2">
    <citation type="submission" date="2025-08" db="UniProtKB">
        <authorList>
            <consortium name="RefSeq"/>
        </authorList>
    </citation>
    <scope>IDENTIFICATION</scope>
    <source>
        <tissue evidence="8">Leaf</tissue>
    </source>
</reference>
<proteinExistence type="predicted"/>
<dbReference type="PANTHER" id="PTHR12506:SF20">
    <property type="entry name" value="ZINC FINGER CCCH DOMAIN-CONTAINING PROTEIN 67"/>
    <property type="match status" value="1"/>
</dbReference>
<evidence type="ECO:0000256" key="2">
    <source>
        <dbReference type="ARBA" id="ARBA00022771"/>
    </source>
</evidence>
<protein>
    <submittedName>
        <fullName evidence="8">Zinc finger CCCH domain-containing protein 13-like</fullName>
    </submittedName>
</protein>
<feature type="domain" description="C3H1-type" evidence="6">
    <location>
        <begin position="54"/>
        <end position="82"/>
    </location>
</feature>
<evidence type="ECO:0000256" key="1">
    <source>
        <dbReference type="ARBA" id="ARBA00022723"/>
    </source>
</evidence>
<evidence type="ECO:0000259" key="6">
    <source>
        <dbReference type="PROSITE" id="PS50103"/>
    </source>
</evidence>